<organism evidence="2 3">
    <name type="scientific">Dictyostelium firmibasis</name>
    <dbReference type="NCBI Taxonomy" id="79012"/>
    <lineage>
        <taxon>Eukaryota</taxon>
        <taxon>Amoebozoa</taxon>
        <taxon>Evosea</taxon>
        <taxon>Eumycetozoa</taxon>
        <taxon>Dictyostelia</taxon>
        <taxon>Dictyosteliales</taxon>
        <taxon>Dictyosteliaceae</taxon>
        <taxon>Dictyostelium</taxon>
    </lineage>
</organism>
<evidence type="ECO:0000313" key="2">
    <source>
        <dbReference type="EMBL" id="KAK5580527.1"/>
    </source>
</evidence>
<feature type="transmembrane region" description="Helical" evidence="1">
    <location>
        <begin position="49"/>
        <end position="67"/>
    </location>
</feature>
<proteinExistence type="predicted"/>
<evidence type="ECO:0000313" key="3">
    <source>
        <dbReference type="Proteomes" id="UP001344447"/>
    </source>
</evidence>
<gene>
    <name evidence="2" type="ORF">RB653_000547</name>
</gene>
<accession>A0AAN7U2G7</accession>
<protein>
    <submittedName>
        <fullName evidence="2">Uncharacterized protein</fullName>
    </submittedName>
</protein>
<name>A0AAN7U2G7_9MYCE</name>
<keyword evidence="1" id="KW-0812">Transmembrane</keyword>
<keyword evidence="1" id="KW-1133">Transmembrane helix</keyword>
<comment type="caution">
    <text evidence="2">The sequence shown here is derived from an EMBL/GenBank/DDBJ whole genome shotgun (WGS) entry which is preliminary data.</text>
</comment>
<dbReference type="Proteomes" id="UP001344447">
    <property type="component" value="Unassembled WGS sequence"/>
</dbReference>
<keyword evidence="1" id="KW-0472">Membrane</keyword>
<evidence type="ECO:0000256" key="1">
    <source>
        <dbReference type="SAM" id="Phobius"/>
    </source>
</evidence>
<keyword evidence="3" id="KW-1185">Reference proteome</keyword>
<dbReference type="AlphaFoldDB" id="A0AAN7U2G7"/>
<sequence length="68" mass="7269">MAIFKTISNLGGNKSIKANSNIQIQQNELSFGNKNSFGSNEKTFHTKEFLASVGGAFGFVGLAALFLL</sequence>
<reference evidence="2 3" key="1">
    <citation type="submission" date="2023-11" db="EMBL/GenBank/DDBJ databases">
        <title>Dfirmibasis_genome.</title>
        <authorList>
            <person name="Edelbroek B."/>
            <person name="Kjellin J."/>
            <person name="Jerlstrom-Hultqvist J."/>
            <person name="Soderbom F."/>
        </authorList>
    </citation>
    <scope>NUCLEOTIDE SEQUENCE [LARGE SCALE GENOMIC DNA]</scope>
    <source>
        <strain evidence="2 3">TNS-C-14</strain>
    </source>
</reference>
<dbReference type="EMBL" id="JAVFKY010000002">
    <property type="protein sequence ID" value="KAK5580527.1"/>
    <property type="molecule type" value="Genomic_DNA"/>
</dbReference>